<accession>A0AAD1WDF1</accession>
<dbReference type="GO" id="GO:0043015">
    <property type="term" value="F:gamma-tubulin binding"/>
    <property type="evidence" value="ECO:0007669"/>
    <property type="project" value="InterPro"/>
</dbReference>
<dbReference type="Proteomes" id="UP001295444">
    <property type="component" value="Chromosome 07"/>
</dbReference>
<evidence type="ECO:0000256" key="5">
    <source>
        <dbReference type="ARBA" id="ARBA00022803"/>
    </source>
</evidence>
<organism evidence="10 11">
    <name type="scientific">Pelobates cultripes</name>
    <name type="common">Western spadefoot toad</name>
    <dbReference type="NCBI Taxonomy" id="61616"/>
    <lineage>
        <taxon>Eukaryota</taxon>
        <taxon>Metazoa</taxon>
        <taxon>Chordata</taxon>
        <taxon>Craniata</taxon>
        <taxon>Vertebrata</taxon>
        <taxon>Euteleostomi</taxon>
        <taxon>Amphibia</taxon>
        <taxon>Batrachia</taxon>
        <taxon>Anura</taxon>
        <taxon>Pelobatoidea</taxon>
        <taxon>Pelobatidae</taxon>
        <taxon>Pelobates</taxon>
    </lineage>
</organism>
<evidence type="ECO:0000256" key="4">
    <source>
        <dbReference type="ARBA" id="ARBA00022490"/>
    </source>
</evidence>
<evidence type="ECO:0000313" key="10">
    <source>
        <dbReference type="EMBL" id="CAH2304952.1"/>
    </source>
</evidence>
<evidence type="ECO:0000313" key="11">
    <source>
        <dbReference type="Proteomes" id="UP001295444"/>
    </source>
</evidence>
<reference evidence="10" key="1">
    <citation type="submission" date="2022-03" db="EMBL/GenBank/DDBJ databases">
        <authorList>
            <person name="Alioto T."/>
            <person name="Alioto T."/>
            <person name="Gomez Garrido J."/>
        </authorList>
    </citation>
    <scope>NUCLEOTIDE SEQUENCE</scope>
</reference>
<keyword evidence="11" id="KW-1185">Reference proteome</keyword>
<dbReference type="PANTHER" id="PTHR14594:SF1">
    <property type="entry name" value="CENTROSOMAL PROTEIN OF 70 KDA"/>
    <property type="match status" value="1"/>
</dbReference>
<feature type="coiled-coil region" evidence="9">
    <location>
        <begin position="79"/>
        <end position="127"/>
    </location>
</feature>
<keyword evidence="6 9" id="KW-0175">Coiled coil</keyword>
<keyword evidence="5" id="KW-0802">TPR repeat</keyword>
<evidence type="ECO:0000256" key="6">
    <source>
        <dbReference type="ARBA" id="ARBA00023054"/>
    </source>
</evidence>
<evidence type="ECO:0000256" key="2">
    <source>
        <dbReference type="ARBA" id="ARBA00011832"/>
    </source>
</evidence>
<sequence length="665" mass="75952">MDSTQSLDAEDARSKDTLTEWTNTNKLLKQHGCTPICVTKPRSRDGMSGAVLLDVQASVAVQSAVKMLVDDTERRQNLIHDLIKANEQLKEDVRLQQSRAERHEQKASALQNILDSVKTKIRNLEDDFIAKTRKHQMEMSNLLKEKQVVLDQCRSHREKFGDQEEQISKLRFRLSQAESSREQQLSRQRKVFIHLVRRAPKENNTLDQQILDIIDGYEQQVAHLQRELRLYKVDNIPVEKPGSSAFDDQVREQESSVDIPVREPVRCEESLDLDATPNYKALLKSYQDQVKDANRKLEQLVRENSQIRDELASRPTVREFKHCKQQIRKLETILVQNNISSFRKVIREKNTKQLEQPLNTCVQNLDQLPASECRQYLQGVCTQLNVQDLKDLISTASSKSKQAETCAGLRKILCEIRSILGGPRAPQLLYKCSFRQQETRGADPTDDSDFLHLPPTIEMWAGQLLSLKTLLRALRKLSETLMPNHPVEESHAASDAVRVEELLLLVDTMMEDAENRTQDTLRISPHTLQALVSHFQKLFDVPSLSGVYPRMNEVYCKLGETSNMMKNLQCILGTDDKVSCGELVNVVWQLCREVEEGDNQKLQEILGTLDIDSVINKIQEHEDFFPAFEGLIKELLDVLGICQLGEILPEVQRLKALASPSLNVV</sequence>
<feature type="coiled-coil region" evidence="9">
    <location>
        <begin position="283"/>
        <end position="310"/>
    </location>
</feature>
<evidence type="ECO:0000256" key="8">
    <source>
        <dbReference type="ARBA" id="ARBA00025273"/>
    </source>
</evidence>
<dbReference type="PANTHER" id="PTHR14594">
    <property type="entry name" value="CENTROSOMAL PROTEIN OF 70 KDA"/>
    <property type="match status" value="1"/>
</dbReference>
<gene>
    <name evidence="10" type="ORF">PECUL_23A045213</name>
</gene>
<dbReference type="GO" id="GO:0005813">
    <property type="term" value="C:centrosome"/>
    <property type="evidence" value="ECO:0007669"/>
    <property type="project" value="UniProtKB-SubCell"/>
</dbReference>
<dbReference type="AlphaFoldDB" id="A0AAD1WDF1"/>
<dbReference type="GO" id="GO:0070507">
    <property type="term" value="P:regulation of microtubule cytoskeleton organization"/>
    <property type="evidence" value="ECO:0007669"/>
    <property type="project" value="InterPro"/>
</dbReference>
<comment type="subcellular location">
    <subcellularLocation>
        <location evidence="1">Cytoplasm</location>
        <location evidence="1">Cytoskeleton</location>
        <location evidence="1">Microtubule organizing center</location>
        <location evidence="1">Centrosome</location>
    </subcellularLocation>
</comment>
<proteinExistence type="predicted"/>
<dbReference type="EMBL" id="OW240918">
    <property type="protein sequence ID" value="CAH2304952.1"/>
    <property type="molecule type" value="Genomic_DNA"/>
</dbReference>
<comment type="function">
    <text evidence="8">Plays a role in the organization of both preexisting and nascent microtubules in interphase cells. During mitosis, required for the organization and orientation of the mitotic spindle.</text>
</comment>
<comment type="subunit">
    <text evidence="2">Directly interacts with tubulin-gamma; this interaction determines centrosomal localization.</text>
</comment>
<evidence type="ECO:0000256" key="3">
    <source>
        <dbReference type="ARBA" id="ARBA00018408"/>
    </source>
</evidence>
<name>A0AAD1WDF1_PELCU</name>
<evidence type="ECO:0000256" key="9">
    <source>
        <dbReference type="SAM" id="Coils"/>
    </source>
</evidence>
<keyword evidence="7" id="KW-0206">Cytoskeleton</keyword>
<dbReference type="GO" id="GO:0060271">
    <property type="term" value="P:cilium assembly"/>
    <property type="evidence" value="ECO:0007669"/>
    <property type="project" value="InterPro"/>
</dbReference>
<keyword evidence="4" id="KW-0963">Cytoplasm</keyword>
<protein>
    <recommendedName>
        <fullName evidence="3">Centrosomal protein of 70 kDa</fullName>
    </recommendedName>
</protein>
<evidence type="ECO:0000256" key="7">
    <source>
        <dbReference type="ARBA" id="ARBA00023212"/>
    </source>
</evidence>
<evidence type="ECO:0000256" key="1">
    <source>
        <dbReference type="ARBA" id="ARBA00004300"/>
    </source>
</evidence>
<dbReference type="InterPro" id="IPR037692">
    <property type="entry name" value="CEP70"/>
</dbReference>